<proteinExistence type="predicted"/>
<dbReference type="EMBL" id="CP038441">
    <property type="protein sequence ID" value="QJT21472.1"/>
    <property type="molecule type" value="Genomic_DNA"/>
</dbReference>
<dbReference type="RefSeq" id="WP_171275867.1">
    <property type="nucleotide sequence ID" value="NZ_CAWPJG010000001.1"/>
</dbReference>
<name>A0A6M4YDS7_AERME</name>
<feature type="transmembrane region" description="Helical" evidence="1">
    <location>
        <begin position="113"/>
        <end position="133"/>
    </location>
</feature>
<dbReference type="Proteomes" id="UP000501427">
    <property type="component" value="Chromosome"/>
</dbReference>
<evidence type="ECO:0000313" key="3">
    <source>
        <dbReference type="Proteomes" id="UP000501427"/>
    </source>
</evidence>
<feature type="transmembrane region" description="Helical" evidence="1">
    <location>
        <begin position="22"/>
        <end position="40"/>
    </location>
</feature>
<dbReference type="AlphaFoldDB" id="A0A6M4YDS7"/>
<organism evidence="2 3">
    <name type="scientific">Aeromonas media</name>
    <dbReference type="NCBI Taxonomy" id="651"/>
    <lineage>
        <taxon>Bacteria</taxon>
        <taxon>Pseudomonadati</taxon>
        <taxon>Pseudomonadota</taxon>
        <taxon>Gammaproteobacteria</taxon>
        <taxon>Aeromonadales</taxon>
        <taxon>Aeromonadaceae</taxon>
        <taxon>Aeromonas</taxon>
    </lineage>
</organism>
<evidence type="ECO:0000256" key="1">
    <source>
        <dbReference type="SAM" id="Phobius"/>
    </source>
</evidence>
<protein>
    <submittedName>
        <fullName evidence="2">Uncharacterized protein</fullName>
    </submittedName>
</protein>
<accession>A0A6M4YDS7</accession>
<evidence type="ECO:0000313" key="2">
    <source>
        <dbReference type="EMBL" id="QJT21472.1"/>
    </source>
</evidence>
<sequence>MVVCPFYYSGINFLSLLDKVKLAAMTLLIALTLLLSTVSVEGLKVPASQHAAQLMGEAADPADGARMKHGASDSDDGVVKFVGSHQSHLLRLEHSLSRDHQPGSVVYELVMSWAQQAILLLLCGLLLYAALFYPRTSFRDHFASIHRRRLQRRHLQYRFSQSFLA</sequence>
<keyword evidence="1" id="KW-0472">Membrane</keyword>
<keyword evidence="1" id="KW-0812">Transmembrane</keyword>
<keyword evidence="1" id="KW-1133">Transmembrane helix</keyword>
<gene>
    <name evidence="2" type="ORF">E4184_08460</name>
</gene>
<reference evidence="2 3" key="1">
    <citation type="submission" date="2019-03" db="EMBL/GenBank/DDBJ databases">
        <title>Novel transposon Tn6433 accelerates the dissemination of tet(E) in Aeromonas from aerobic biofilm under oxytetracycline stress.</title>
        <authorList>
            <person name="Shi Y."/>
            <person name="Tian Z."/>
            <person name="Zhang Y."/>
            <person name="Zhang H."/>
            <person name="Yang M."/>
        </authorList>
    </citation>
    <scope>NUCLEOTIDE SEQUENCE [LARGE SCALE GENOMIC DNA]</scope>
    <source>
        <strain evidence="2 3">T0.1-19</strain>
    </source>
</reference>